<evidence type="ECO:0000313" key="2">
    <source>
        <dbReference type="EMBL" id="GGW43675.1"/>
    </source>
</evidence>
<evidence type="ECO:0000313" key="3">
    <source>
        <dbReference type="Proteomes" id="UP000634668"/>
    </source>
</evidence>
<keyword evidence="3" id="KW-1185">Reference proteome</keyword>
<organism evidence="2 3">
    <name type="scientific">Arenibacter certesii</name>
    <dbReference type="NCBI Taxonomy" id="228955"/>
    <lineage>
        <taxon>Bacteria</taxon>
        <taxon>Pseudomonadati</taxon>
        <taxon>Bacteroidota</taxon>
        <taxon>Flavobacteriia</taxon>
        <taxon>Flavobacteriales</taxon>
        <taxon>Flavobacteriaceae</taxon>
        <taxon>Arenibacter</taxon>
    </lineage>
</organism>
<protein>
    <recommendedName>
        <fullName evidence="4">Uracil phosphoribosyltransferase</fullName>
    </recommendedName>
</protein>
<keyword evidence="1" id="KW-1133">Transmembrane helix</keyword>
<sequence>MNTFFYGIEDLFVNVLLAPLDALRSMESWWAANTLNWVFILIGFVAFVYWMLQLKNYNDSGEENKEITAHDYL</sequence>
<comment type="caution">
    <text evidence="2">The sequence shown here is derived from an EMBL/GenBank/DDBJ whole genome shotgun (WGS) entry which is preliminary data.</text>
</comment>
<evidence type="ECO:0000256" key="1">
    <source>
        <dbReference type="SAM" id="Phobius"/>
    </source>
</evidence>
<dbReference type="Proteomes" id="UP000634668">
    <property type="component" value="Unassembled WGS sequence"/>
</dbReference>
<dbReference type="EMBL" id="BMWP01000024">
    <property type="protein sequence ID" value="GGW43675.1"/>
    <property type="molecule type" value="Genomic_DNA"/>
</dbReference>
<dbReference type="AlphaFoldDB" id="A0A918J2T0"/>
<gene>
    <name evidence="2" type="ORF">GCM10007383_30270</name>
</gene>
<evidence type="ECO:0008006" key="4">
    <source>
        <dbReference type="Google" id="ProtNLM"/>
    </source>
</evidence>
<keyword evidence="1" id="KW-0812">Transmembrane</keyword>
<dbReference type="Pfam" id="PF19868">
    <property type="entry name" value="DUF6341"/>
    <property type="match status" value="1"/>
</dbReference>
<reference evidence="2" key="1">
    <citation type="journal article" date="2014" name="Int. J. Syst. Evol. Microbiol.">
        <title>Complete genome sequence of Corynebacterium casei LMG S-19264T (=DSM 44701T), isolated from a smear-ripened cheese.</title>
        <authorList>
            <consortium name="US DOE Joint Genome Institute (JGI-PGF)"/>
            <person name="Walter F."/>
            <person name="Albersmeier A."/>
            <person name="Kalinowski J."/>
            <person name="Ruckert C."/>
        </authorList>
    </citation>
    <scope>NUCLEOTIDE SEQUENCE</scope>
    <source>
        <strain evidence="2">KCTC 12113</strain>
    </source>
</reference>
<feature type="transmembrane region" description="Helical" evidence="1">
    <location>
        <begin position="29"/>
        <end position="52"/>
    </location>
</feature>
<reference evidence="2" key="2">
    <citation type="submission" date="2020-09" db="EMBL/GenBank/DDBJ databases">
        <authorList>
            <person name="Sun Q."/>
            <person name="Kim S."/>
        </authorList>
    </citation>
    <scope>NUCLEOTIDE SEQUENCE</scope>
    <source>
        <strain evidence="2">KCTC 12113</strain>
    </source>
</reference>
<accession>A0A918J2T0</accession>
<keyword evidence="1" id="KW-0472">Membrane</keyword>
<dbReference type="InterPro" id="IPR045922">
    <property type="entry name" value="DUF6341"/>
</dbReference>
<name>A0A918J2T0_9FLAO</name>
<proteinExistence type="predicted"/>
<dbReference type="RefSeq" id="WP_026814085.1">
    <property type="nucleotide sequence ID" value="NZ_BMWP01000024.1"/>
</dbReference>